<gene>
    <name evidence="14" type="primary">cybH</name>
    <name evidence="14" type="ORF">MUN46_006335</name>
</gene>
<evidence type="ECO:0000256" key="2">
    <source>
        <dbReference type="ARBA" id="ARBA00008622"/>
    </source>
</evidence>
<dbReference type="Gene3D" id="1.20.950.20">
    <property type="entry name" value="Transmembrane di-heme cytochromes, Chain C"/>
    <property type="match status" value="1"/>
</dbReference>
<dbReference type="Proteomes" id="UP001165481">
    <property type="component" value="Unassembled WGS sequence"/>
</dbReference>
<keyword evidence="10" id="KW-0408">Iron</keyword>
<evidence type="ECO:0000256" key="11">
    <source>
        <dbReference type="ARBA" id="ARBA00023136"/>
    </source>
</evidence>
<feature type="transmembrane region" description="Helical" evidence="12">
    <location>
        <begin position="70"/>
        <end position="93"/>
    </location>
</feature>
<feature type="transmembrane region" description="Helical" evidence="12">
    <location>
        <begin position="29"/>
        <end position="49"/>
    </location>
</feature>
<dbReference type="NCBIfam" id="TIGR02125">
    <property type="entry name" value="CytB-hydogenase"/>
    <property type="match status" value="1"/>
</dbReference>
<evidence type="ECO:0000256" key="3">
    <source>
        <dbReference type="ARBA" id="ARBA00022448"/>
    </source>
</evidence>
<dbReference type="InterPro" id="IPR011577">
    <property type="entry name" value="Cyt_b561_bac/Ni-Hgenase"/>
</dbReference>
<keyword evidence="15" id="KW-1185">Reference proteome</keyword>
<evidence type="ECO:0000313" key="15">
    <source>
        <dbReference type="Proteomes" id="UP001165481"/>
    </source>
</evidence>
<sequence>MKIDNTTYEVDLSDGKCHAIYVWEAPVRVWHWLMVVTMVTMIVTGYLIGRPLSSNMADTWQTYQFGYIRMLHFIAAFAFTGLFIYRIFWAFMGNRYARQIFLPPLWSWKFIKGIVNQALYYLFIKKSAPEYAAHNPLAAVAMFAFFVLGSFGIIITGFALYGQAFGAGTGWETLTGWVIPLFGDSQAVRTTHHALMYVFCLFMVAHLYMASREDIMGGATEMSAITNGLRMFKHAK</sequence>
<dbReference type="SUPFAM" id="SSF81342">
    <property type="entry name" value="Transmembrane di-heme cytochromes"/>
    <property type="match status" value="1"/>
</dbReference>
<feature type="transmembrane region" description="Helical" evidence="12">
    <location>
        <begin position="105"/>
        <end position="124"/>
    </location>
</feature>
<evidence type="ECO:0000259" key="13">
    <source>
        <dbReference type="Pfam" id="PF01292"/>
    </source>
</evidence>
<organism evidence="14 15">
    <name type="scientific">Mesosutterella faecium</name>
    <dbReference type="NCBI Taxonomy" id="2925194"/>
    <lineage>
        <taxon>Bacteria</taxon>
        <taxon>Pseudomonadati</taxon>
        <taxon>Pseudomonadota</taxon>
        <taxon>Betaproteobacteria</taxon>
        <taxon>Burkholderiales</taxon>
        <taxon>Sutterellaceae</taxon>
        <taxon>Mesosutterella</taxon>
    </lineage>
</organism>
<keyword evidence="4" id="KW-1003">Cell membrane</keyword>
<keyword evidence="5" id="KW-0349">Heme</keyword>
<dbReference type="InterPro" id="IPR000516">
    <property type="entry name" value="Ni-dep_Hydgase_cyt-B"/>
</dbReference>
<proteinExistence type="inferred from homology"/>
<evidence type="ECO:0000256" key="1">
    <source>
        <dbReference type="ARBA" id="ARBA00004651"/>
    </source>
</evidence>
<comment type="caution">
    <text evidence="14">The sequence shown here is derived from an EMBL/GenBank/DDBJ whole genome shotgun (WGS) entry which is preliminary data.</text>
</comment>
<dbReference type="InterPro" id="IPR051542">
    <property type="entry name" value="Hydrogenase_cytochrome"/>
</dbReference>
<evidence type="ECO:0000256" key="4">
    <source>
        <dbReference type="ARBA" id="ARBA00022475"/>
    </source>
</evidence>
<evidence type="ECO:0000256" key="9">
    <source>
        <dbReference type="ARBA" id="ARBA00022989"/>
    </source>
</evidence>
<dbReference type="EMBL" id="JAKZJU020000001">
    <property type="protein sequence ID" value="MDL2059544.1"/>
    <property type="molecule type" value="Genomic_DNA"/>
</dbReference>
<keyword evidence="3" id="KW-0813">Transport</keyword>
<keyword evidence="8" id="KW-0249">Electron transport</keyword>
<protein>
    <submittedName>
        <fullName evidence="14">Ni/Fe-hydrogenase, b-type cytochrome subunit</fullName>
    </submittedName>
</protein>
<feature type="domain" description="Cytochrome b561 bacterial/Ni-hydrogenase" evidence="13">
    <location>
        <begin position="22"/>
        <end position="226"/>
    </location>
</feature>
<dbReference type="PANTHER" id="PTHR30485">
    <property type="entry name" value="NI/FE-HYDROGENASE 1 B-TYPE CYTOCHROME SUBUNIT"/>
    <property type="match status" value="1"/>
</dbReference>
<keyword evidence="6 12" id="KW-0812">Transmembrane</keyword>
<dbReference type="RefSeq" id="WP_243376218.1">
    <property type="nucleotide sequence ID" value="NZ_JAKZJU020000001.1"/>
</dbReference>
<comment type="similarity">
    <text evidence="2">Belongs to the HupC/HyaC/HydC family.</text>
</comment>
<dbReference type="Pfam" id="PF01292">
    <property type="entry name" value="Ni_hydr_CYTB"/>
    <property type="match status" value="1"/>
</dbReference>
<evidence type="ECO:0000313" key="14">
    <source>
        <dbReference type="EMBL" id="MDL2059544.1"/>
    </source>
</evidence>
<feature type="transmembrane region" description="Helical" evidence="12">
    <location>
        <begin position="136"/>
        <end position="161"/>
    </location>
</feature>
<dbReference type="PANTHER" id="PTHR30485:SF0">
    <property type="entry name" value="NI_FE-HYDROGENASE 1 B-TYPE CYTOCHROME SUBUNIT-RELATED"/>
    <property type="match status" value="1"/>
</dbReference>
<keyword evidence="11 12" id="KW-0472">Membrane</keyword>
<evidence type="ECO:0000256" key="12">
    <source>
        <dbReference type="SAM" id="Phobius"/>
    </source>
</evidence>
<evidence type="ECO:0000256" key="5">
    <source>
        <dbReference type="ARBA" id="ARBA00022617"/>
    </source>
</evidence>
<evidence type="ECO:0000256" key="10">
    <source>
        <dbReference type="ARBA" id="ARBA00023004"/>
    </source>
</evidence>
<dbReference type="InterPro" id="IPR016174">
    <property type="entry name" value="Di-haem_cyt_TM"/>
</dbReference>
<keyword evidence="7" id="KW-0479">Metal-binding</keyword>
<evidence type="ECO:0000256" key="6">
    <source>
        <dbReference type="ARBA" id="ARBA00022692"/>
    </source>
</evidence>
<evidence type="ECO:0000256" key="7">
    <source>
        <dbReference type="ARBA" id="ARBA00022723"/>
    </source>
</evidence>
<comment type="subcellular location">
    <subcellularLocation>
        <location evidence="1">Cell membrane</location>
        <topology evidence="1">Multi-pass membrane protein</topology>
    </subcellularLocation>
</comment>
<reference evidence="14" key="1">
    <citation type="submission" date="2023-03" db="EMBL/GenBank/DDBJ databases">
        <title>Mesosutterella sp. nov. isolated from porcine feces.</title>
        <authorList>
            <person name="Yu S."/>
        </authorList>
    </citation>
    <scope>NUCLEOTIDE SEQUENCE</scope>
    <source>
        <strain evidence="14">AGMB02718</strain>
    </source>
</reference>
<accession>A0ABT7IME8</accession>
<evidence type="ECO:0000256" key="8">
    <source>
        <dbReference type="ARBA" id="ARBA00022982"/>
    </source>
</evidence>
<dbReference type="PRINTS" id="PR00161">
    <property type="entry name" value="NIHGNASECYTB"/>
</dbReference>
<keyword evidence="9 12" id="KW-1133">Transmembrane helix</keyword>
<name>A0ABT7IME8_9BURK</name>
<feature type="transmembrane region" description="Helical" evidence="12">
    <location>
        <begin position="194"/>
        <end position="210"/>
    </location>
</feature>